<gene>
    <name evidence="1" type="ORF">GCM10011320_42620</name>
</gene>
<protein>
    <submittedName>
        <fullName evidence="1">Uncharacterized protein</fullName>
    </submittedName>
</protein>
<reference evidence="1" key="1">
    <citation type="journal article" date="2014" name="Int. J. Syst. Evol. Microbiol.">
        <title>Complete genome sequence of Corynebacterium casei LMG S-19264T (=DSM 44701T), isolated from a smear-ripened cheese.</title>
        <authorList>
            <consortium name="US DOE Joint Genome Institute (JGI-PGF)"/>
            <person name="Walter F."/>
            <person name="Albersmeier A."/>
            <person name="Kalinowski J."/>
            <person name="Ruckert C."/>
        </authorList>
    </citation>
    <scope>NUCLEOTIDE SEQUENCE</scope>
    <source>
        <strain evidence="1">CGMCC 1.3617</strain>
    </source>
</reference>
<proteinExistence type="predicted"/>
<name>A0A917KV01_9PROT</name>
<comment type="caution">
    <text evidence="1">The sequence shown here is derived from an EMBL/GenBank/DDBJ whole genome shotgun (WGS) entry which is preliminary data.</text>
</comment>
<dbReference type="AlphaFoldDB" id="A0A917KV01"/>
<accession>A0A917KV01</accession>
<organism evidence="1 2">
    <name type="scientific">Neoroseomonas lacus</name>
    <dbReference type="NCBI Taxonomy" id="287609"/>
    <lineage>
        <taxon>Bacteria</taxon>
        <taxon>Pseudomonadati</taxon>
        <taxon>Pseudomonadota</taxon>
        <taxon>Alphaproteobacteria</taxon>
        <taxon>Acetobacterales</taxon>
        <taxon>Acetobacteraceae</taxon>
        <taxon>Neoroseomonas</taxon>
    </lineage>
</organism>
<dbReference type="Proteomes" id="UP000661507">
    <property type="component" value="Unassembled WGS sequence"/>
</dbReference>
<reference evidence="1" key="2">
    <citation type="submission" date="2020-09" db="EMBL/GenBank/DDBJ databases">
        <authorList>
            <person name="Sun Q."/>
            <person name="Zhou Y."/>
        </authorList>
    </citation>
    <scope>NUCLEOTIDE SEQUENCE</scope>
    <source>
        <strain evidence="1">CGMCC 1.3617</strain>
    </source>
</reference>
<sequence>MVIDPTPDTIMTTLRTVMMFVVVENDIANFTGKSAPERVVGLYNSRIPTIVIV</sequence>
<evidence type="ECO:0000313" key="2">
    <source>
        <dbReference type="Proteomes" id="UP000661507"/>
    </source>
</evidence>
<evidence type="ECO:0000313" key="1">
    <source>
        <dbReference type="EMBL" id="GGJ30607.1"/>
    </source>
</evidence>
<keyword evidence="2" id="KW-1185">Reference proteome</keyword>
<dbReference type="EMBL" id="BMKW01000011">
    <property type="protein sequence ID" value="GGJ30607.1"/>
    <property type="molecule type" value="Genomic_DNA"/>
</dbReference>